<evidence type="ECO:0000313" key="3">
    <source>
        <dbReference type="EMBL" id="EEJ51643.1"/>
    </source>
</evidence>
<organism evidence="3 4">
    <name type="scientific">Oribacterium sinus F0268</name>
    <dbReference type="NCBI Taxonomy" id="585501"/>
    <lineage>
        <taxon>Bacteria</taxon>
        <taxon>Bacillati</taxon>
        <taxon>Bacillota</taxon>
        <taxon>Clostridia</taxon>
        <taxon>Lachnospirales</taxon>
        <taxon>Lachnospiraceae</taxon>
        <taxon>Oribacterium</taxon>
    </lineage>
</organism>
<accession>C2KX62</accession>
<evidence type="ECO:0000313" key="4">
    <source>
        <dbReference type="Proteomes" id="UP000004121"/>
    </source>
</evidence>
<dbReference type="InterPro" id="IPR033186">
    <property type="entry name" value="HerA_C"/>
</dbReference>
<dbReference type="Pfam" id="PF05872">
    <property type="entry name" value="HerA_C"/>
    <property type="match status" value="1"/>
</dbReference>
<comment type="caution">
    <text evidence="3">The sequence shown here is derived from an EMBL/GenBank/DDBJ whole genome shotgun (WGS) entry which is preliminary data.</text>
</comment>
<dbReference type="PANTHER" id="PTHR30121">
    <property type="entry name" value="UNCHARACTERIZED PROTEIN YJGR-RELATED"/>
    <property type="match status" value="1"/>
</dbReference>
<feature type="region of interest" description="Disordered" evidence="1">
    <location>
        <begin position="444"/>
        <end position="528"/>
    </location>
</feature>
<dbReference type="EMBL" id="ACKX01000107">
    <property type="protein sequence ID" value="EEJ51643.1"/>
    <property type="molecule type" value="Genomic_DNA"/>
</dbReference>
<dbReference type="InterPro" id="IPR027417">
    <property type="entry name" value="P-loop_NTPase"/>
</dbReference>
<dbReference type="InterPro" id="IPR051162">
    <property type="entry name" value="T4SS_component"/>
</dbReference>
<keyword evidence="4" id="KW-1185">Reference proteome</keyword>
<evidence type="ECO:0000259" key="2">
    <source>
        <dbReference type="Pfam" id="PF05872"/>
    </source>
</evidence>
<dbReference type="Proteomes" id="UP000004121">
    <property type="component" value="Unassembled WGS sequence"/>
</dbReference>
<dbReference type="HOGENOM" id="CLU_028164_1_1_9"/>
<evidence type="ECO:0000256" key="1">
    <source>
        <dbReference type="SAM" id="MobiDB-lite"/>
    </source>
</evidence>
<dbReference type="SUPFAM" id="SSF52540">
    <property type="entry name" value="P-loop containing nucleoside triphosphate hydrolases"/>
    <property type="match status" value="1"/>
</dbReference>
<protein>
    <recommendedName>
        <fullName evidence="2">Helicase HerA-like C-terminal domain-containing protein</fullName>
    </recommendedName>
</protein>
<dbReference type="eggNOG" id="COG0433">
    <property type="taxonomic scope" value="Bacteria"/>
</dbReference>
<reference evidence="3 4" key="1">
    <citation type="submission" date="2009-04" db="EMBL/GenBank/DDBJ databases">
        <authorList>
            <person name="Qin X."/>
            <person name="Bachman B."/>
            <person name="Battles P."/>
            <person name="Bell A."/>
            <person name="Bess C."/>
            <person name="Bickham C."/>
            <person name="Chaboub L."/>
            <person name="Chen D."/>
            <person name="Coyle M."/>
            <person name="Deiros D.R."/>
            <person name="Dinh H."/>
            <person name="Forbes L."/>
            <person name="Fowler G."/>
            <person name="Francisco L."/>
            <person name="Fu Q."/>
            <person name="Gubbala S."/>
            <person name="Hale W."/>
            <person name="Han Y."/>
            <person name="Hemphill L."/>
            <person name="Highlander S.K."/>
            <person name="Hirani K."/>
            <person name="Hogues M."/>
            <person name="Jackson L."/>
            <person name="Jakkamsetti A."/>
            <person name="Javaid M."/>
            <person name="Jiang H."/>
            <person name="Korchina V."/>
            <person name="Kovar C."/>
            <person name="Lara F."/>
            <person name="Lee S."/>
            <person name="Mata R."/>
            <person name="Mathew T."/>
            <person name="Moen C."/>
            <person name="Morales K."/>
            <person name="Munidasa M."/>
            <person name="Nazareth L."/>
            <person name="Ngo R."/>
            <person name="Nguyen L."/>
            <person name="Okwuonu G."/>
            <person name="Ongeri F."/>
            <person name="Patil S."/>
            <person name="Petrosino J."/>
            <person name="Pham C."/>
            <person name="Pham P."/>
            <person name="Pu L.-L."/>
            <person name="Puazo M."/>
            <person name="Raj R."/>
            <person name="Reid J."/>
            <person name="Rouhana J."/>
            <person name="Saada N."/>
            <person name="Shang Y."/>
            <person name="Simmons D."/>
            <person name="Thornton R."/>
            <person name="Warren J."/>
            <person name="Weissenberger G."/>
            <person name="Zhang J."/>
            <person name="Zhang L."/>
            <person name="Zhou C."/>
            <person name="Zhu D."/>
            <person name="Muzny D."/>
            <person name="Worley K."/>
            <person name="Gibbs R."/>
        </authorList>
    </citation>
    <scope>NUCLEOTIDE SEQUENCE [LARGE SCALE GENOMIC DNA]</scope>
    <source>
        <strain evidence="3 4">F0268</strain>
    </source>
</reference>
<proteinExistence type="predicted"/>
<dbReference type="Gene3D" id="3.40.50.300">
    <property type="entry name" value="P-loop containing nucleotide triphosphate hydrolases"/>
    <property type="match status" value="2"/>
</dbReference>
<feature type="compositionally biased region" description="Basic and acidic residues" evidence="1">
    <location>
        <begin position="444"/>
        <end position="504"/>
    </location>
</feature>
<dbReference type="AlphaFoldDB" id="C2KX62"/>
<dbReference type="InParanoid" id="C2KX62"/>
<dbReference type="CDD" id="cd01127">
    <property type="entry name" value="TrwB_TraG_TraD_VirD4"/>
    <property type="match status" value="1"/>
</dbReference>
<sequence length="560" mass="62673">MALLISQKGEPMSKIDFAINEEGKRISILSDKINRHGFIAGATGTGKTVSLKVLAEKFSSLGIPVFLSDVKGDLSGLLKPGEASEGIEKRREECKLTEEEFRYQGFPVELFALSKEEGIPLRCTISEMGPLLLSRVLNCTDVQSDILRVVFRIADEEGLLLIDTKDLRSVLQYVAENSKEYSASFGNLPTQSLNSLIRSVVALEEAGGKEFFGEPALDVKDFFRQNEKGQGIIHIFKAKRIMGEPKLYSTFLLYLLSELYELLPEVGDLEKPRFVFFFDEAHLLFDDAPKALLEKLNQITRLIRSKGVGIYYITQSPSDIPDAILAQCGNKIQHGLRAYTPAERKKIRAAADSFRENPAFSSEEVLENLGTGEALISCLQEDGSPAIVEKAKIFPPQSYLGEASPEEQDRAIKASSLYIRYGEAVDRDSAYEFLHRKGKEEQERFQKELEGKEAEKNRLLQEKAEEKERAKQEKEEERVQRLKEKEEEKERLRQERELEKEKSKQKTVMKSVGRSVSGSIGREIGSGIGKSVFGKGLGRRLGGNIGAAFGRGILETLFGK</sequence>
<name>C2KX62_9FIRM</name>
<gene>
    <name evidence="3" type="ORF">HMPREF6123_1081</name>
</gene>
<dbReference type="PANTHER" id="PTHR30121:SF6">
    <property type="entry name" value="SLR6007 PROTEIN"/>
    <property type="match status" value="1"/>
</dbReference>
<feature type="domain" description="Helicase HerA-like C-terminal" evidence="2">
    <location>
        <begin position="21"/>
        <end position="528"/>
    </location>
</feature>
<feature type="compositionally biased region" description="Low complexity" evidence="1">
    <location>
        <begin position="510"/>
        <end position="528"/>
    </location>
</feature>